<dbReference type="Proteomes" id="UP000030745">
    <property type="component" value="Unassembled WGS sequence"/>
</dbReference>
<name>A0A067CLN8_SAPPC</name>
<dbReference type="EMBL" id="KK583198">
    <property type="protein sequence ID" value="KDO31438.1"/>
    <property type="molecule type" value="Genomic_DNA"/>
</dbReference>
<evidence type="ECO:0000313" key="3">
    <source>
        <dbReference type="Proteomes" id="UP000030745"/>
    </source>
</evidence>
<accession>A0A067CLN8</accession>
<keyword evidence="1" id="KW-0472">Membrane</keyword>
<gene>
    <name evidence="2" type="ORF">SPRG_04053</name>
</gene>
<dbReference type="GeneID" id="24126526"/>
<protein>
    <submittedName>
        <fullName evidence="2">Uncharacterized protein</fullName>
    </submittedName>
</protein>
<dbReference type="AlphaFoldDB" id="A0A067CLN8"/>
<dbReference type="OrthoDB" id="60724at2759"/>
<dbReference type="OMA" id="CATMFYI"/>
<reference evidence="2 3" key="1">
    <citation type="journal article" date="2013" name="PLoS Genet.">
        <title>Distinctive expansion of potential virulence genes in the genome of the oomycete fish pathogen Saprolegnia parasitica.</title>
        <authorList>
            <person name="Jiang R.H."/>
            <person name="de Bruijn I."/>
            <person name="Haas B.J."/>
            <person name="Belmonte R."/>
            <person name="Lobach L."/>
            <person name="Christie J."/>
            <person name="van den Ackerveken G."/>
            <person name="Bottin A."/>
            <person name="Bulone V."/>
            <person name="Diaz-Moreno S.M."/>
            <person name="Dumas B."/>
            <person name="Fan L."/>
            <person name="Gaulin E."/>
            <person name="Govers F."/>
            <person name="Grenville-Briggs L.J."/>
            <person name="Horner N.R."/>
            <person name="Levin J.Z."/>
            <person name="Mammella M."/>
            <person name="Meijer H.J."/>
            <person name="Morris P."/>
            <person name="Nusbaum C."/>
            <person name="Oome S."/>
            <person name="Phillips A.J."/>
            <person name="van Rooyen D."/>
            <person name="Rzeszutek E."/>
            <person name="Saraiva M."/>
            <person name="Secombes C.J."/>
            <person name="Seidl M.F."/>
            <person name="Snel B."/>
            <person name="Stassen J.H."/>
            <person name="Sykes S."/>
            <person name="Tripathy S."/>
            <person name="van den Berg H."/>
            <person name="Vega-Arreguin J.C."/>
            <person name="Wawra S."/>
            <person name="Young S.K."/>
            <person name="Zeng Q."/>
            <person name="Dieguez-Uribeondo J."/>
            <person name="Russ C."/>
            <person name="Tyler B.M."/>
            <person name="van West P."/>
        </authorList>
    </citation>
    <scope>NUCLEOTIDE SEQUENCE [LARGE SCALE GENOMIC DNA]</scope>
    <source>
        <strain evidence="2 3">CBS 223.65</strain>
    </source>
</reference>
<dbReference type="VEuPathDB" id="FungiDB:SPRG_04053"/>
<dbReference type="KEGG" id="spar:SPRG_04053"/>
<organism evidence="2 3">
    <name type="scientific">Saprolegnia parasitica (strain CBS 223.65)</name>
    <dbReference type="NCBI Taxonomy" id="695850"/>
    <lineage>
        <taxon>Eukaryota</taxon>
        <taxon>Sar</taxon>
        <taxon>Stramenopiles</taxon>
        <taxon>Oomycota</taxon>
        <taxon>Saprolegniomycetes</taxon>
        <taxon>Saprolegniales</taxon>
        <taxon>Saprolegniaceae</taxon>
        <taxon>Saprolegnia</taxon>
    </lineage>
</organism>
<evidence type="ECO:0000313" key="2">
    <source>
        <dbReference type="EMBL" id="KDO31438.1"/>
    </source>
</evidence>
<evidence type="ECO:0000256" key="1">
    <source>
        <dbReference type="SAM" id="Phobius"/>
    </source>
</evidence>
<sequence>MSTIRNRFNQEQTPTTEVSLGPAVYEGERYGKMSERLKRRKVLLQTNDRNPRLVGFAIGFLIVCATMFYIQYSMASRKTGKAAPTS</sequence>
<dbReference type="RefSeq" id="XP_012198033.1">
    <property type="nucleotide sequence ID" value="XM_012342643.1"/>
</dbReference>
<proteinExistence type="predicted"/>
<keyword evidence="1" id="KW-1133">Transmembrane helix</keyword>
<feature type="transmembrane region" description="Helical" evidence="1">
    <location>
        <begin position="53"/>
        <end position="72"/>
    </location>
</feature>
<keyword evidence="1" id="KW-0812">Transmembrane</keyword>
<keyword evidence="3" id="KW-1185">Reference proteome</keyword>